<dbReference type="PANTHER" id="PTHR42813">
    <property type="entry name" value="ZINC-TYPE ALCOHOL DEHYDROGENASE-LIKE"/>
    <property type="match status" value="1"/>
</dbReference>
<dbReference type="PANTHER" id="PTHR42813:SF2">
    <property type="entry name" value="DEHYDROGENASE, ZINC-CONTAINING, PUTATIVE (AFU_ORTHOLOGUE AFUA_2G02810)-RELATED"/>
    <property type="match status" value="1"/>
</dbReference>
<evidence type="ECO:0000256" key="3">
    <source>
        <dbReference type="ARBA" id="ARBA00022833"/>
    </source>
</evidence>
<dbReference type="AlphaFoldDB" id="A0A845AZN7"/>
<gene>
    <name evidence="7" type="ORF">GRI94_10305</name>
</gene>
<dbReference type="Gene3D" id="3.90.180.10">
    <property type="entry name" value="Medium-chain alcohol dehydrogenases, catalytic domain"/>
    <property type="match status" value="1"/>
</dbReference>
<evidence type="ECO:0000256" key="5">
    <source>
        <dbReference type="RuleBase" id="RU361277"/>
    </source>
</evidence>
<proteinExistence type="inferred from homology"/>
<dbReference type="InterPro" id="IPR013149">
    <property type="entry name" value="ADH-like_C"/>
</dbReference>
<protein>
    <submittedName>
        <fullName evidence="7">Alcohol dehydrogenase catalytic domain-containing protein</fullName>
    </submittedName>
</protein>
<dbReference type="Gene3D" id="3.40.50.720">
    <property type="entry name" value="NAD(P)-binding Rossmann-like Domain"/>
    <property type="match status" value="1"/>
</dbReference>
<dbReference type="SUPFAM" id="SSF50129">
    <property type="entry name" value="GroES-like"/>
    <property type="match status" value="1"/>
</dbReference>
<sequence>MKALVFNGPRDIRYEEYADPELRSPNSAILQVSSCSICGSDLHMYHGDAIGSTDYGGDAPKFCCGHEFVGEVVEVGRDVHTHKVGDKVLSAGGTGCGQCSACRVGNPIGCVHSTAFGIGPGLQGGQAELVNIPNADLTLHSMDGLTVEQSLLLTDAMATAYFGLTRAEPKPGGTVAVVGLGPIGLIGVELALLLGAAQVFAIDPVAERRVMAEKLGAIALEPGAELIPTVREMTGGRNVQSVFEASGASGAIAAVLPLVAHGGNVSFVGIPQPDDALSMPLLMFKNVTARGGICNVTATWPHLIPLVRDGRIKATSLFSHEFGLDEGAEAYRLFDSRDDGVIKVRLDV</sequence>
<dbReference type="InterPro" id="IPR020843">
    <property type="entry name" value="ER"/>
</dbReference>
<dbReference type="InterPro" id="IPR011032">
    <property type="entry name" value="GroES-like_sf"/>
</dbReference>
<evidence type="ECO:0000256" key="1">
    <source>
        <dbReference type="ARBA" id="ARBA00001947"/>
    </source>
</evidence>
<dbReference type="SMART" id="SM00829">
    <property type="entry name" value="PKS_ER"/>
    <property type="match status" value="1"/>
</dbReference>
<organism evidence="7 8">
    <name type="scientific">Parerythrobacter jejuensis</name>
    <dbReference type="NCBI Taxonomy" id="795812"/>
    <lineage>
        <taxon>Bacteria</taxon>
        <taxon>Pseudomonadati</taxon>
        <taxon>Pseudomonadota</taxon>
        <taxon>Alphaproteobacteria</taxon>
        <taxon>Sphingomonadales</taxon>
        <taxon>Erythrobacteraceae</taxon>
        <taxon>Parerythrobacter</taxon>
    </lineage>
</organism>
<dbReference type="SUPFAM" id="SSF51735">
    <property type="entry name" value="NAD(P)-binding Rossmann-fold domains"/>
    <property type="match status" value="1"/>
</dbReference>
<evidence type="ECO:0000256" key="4">
    <source>
        <dbReference type="ARBA" id="ARBA00023002"/>
    </source>
</evidence>
<keyword evidence="8" id="KW-1185">Reference proteome</keyword>
<comment type="similarity">
    <text evidence="5">Belongs to the zinc-containing alcohol dehydrogenase family.</text>
</comment>
<comment type="caution">
    <text evidence="7">The sequence shown here is derived from an EMBL/GenBank/DDBJ whole genome shotgun (WGS) entry which is preliminary data.</text>
</comment>
<name>A0A845AZN7_9SPHN</name>
<feature type="domain" description="Enoyl reductase (ER)" evidence="6">
    <location>
        <begin position="8"/>
        <end position="342"/>
    </location>
</feature>
<dbReference type="RefSeq" id="WP_160779569.1">
    <property type="nucleotide sequence ID" value="NZ_BAAAZF010000001.1"/>
</dbReference>
<evidence type="ECO:0000313" key="7">
    <source>
        <dbReference type="EMBL" id="MXP32208.1"/>
    </source>
</evidence>
<comment type="cofactor">
    <cofactor evidence="1 5">
        <name>Zn(2+)</name>
        <dbReference type="ChEBI" id="CHEBI:29105"/>
    </cofactor>
</comment>
<reference evidence="7 8" key="1">
    <citation type="submission" date="2019-12" db="EMBL/GenBank/DDBJ databases">
        <title>Genomic-based taxomic classification of the family Erythrobacteraceae.</title>
        <authorList>
            <person name="Xu L."/>
        </authorList>
    </citation>
    <scope>NUCLEOTIDE SEQUENCE [LARGE SCALE GENOMIC DNA]</scope>
    <source>
        <strain evidence="7 8">JCM 16677</strain>
    </source>
</reference>
<dbReference type="InterPro" id="IPR036291">
    <property type="entry name" value="NAD(P)-bd_dom_sf"/>
</dbReference>
<dbReference type="PROSITE" id="PS00059">
    <property type="entry name" value="ADH_ZINC"/>
    <property type="match status" value="1"/>
</dbReference>
<dbReference type="Proteomes" id="UP000446786">
    <property type="component" value="Unassembled WGS sequence"/>
</dbReference>
<dbReference type="GO" id="GO:0016616">
    <property type="term" value="F:oxidoreductase activity, acting on the CH-OH group of donors, NAD or NADP as acceptor"/>
    <property type="evidence" value="ECO:0007669"/>
    <property type="project" value="UniProtKB-ARBA"/>
</dbReference>
<dbReference type="InterPro" id="IPR013154">
    <property type="entry name" value="ADH-like_N"/>
</dbReference>
<evidence type="ECO:0000259" key="6">
    <source>
        <dbReference type="SMART" id="SM00829"/>
    </source>
</evidence>
<keyword evidence="3 5" id="KW-0862">Zinc</keyword>
<dbReference type="InterPro" id="IPR002328">
    <property type="entry name" value="ADH_Zn_CS"/>
</dbReference>
<accession>A0A845AZN7</accession>
<dbReference type="Pfam" id="PF08240">
    <property type="entry name" value="ADH_N"/>
    <property type="match status" value="1"/>
</dbReference>
<keyword evidence="4" id="KW-0560">Oxidoreductase</keyword>
<dbReference type="OrthoDB" id="9773078at2"/>
<keyword evidence="2 5" id="KW-0479">Metal-binding</keyword>
<dbReference type="Pfam" id="PF00107">
    <property type="entry name" value="ADH_zinc_N"/>
    <property type="match status" value="1"/>
</dbReference>
<evidence type="ECO:0000313" key="8">
    <source>
        <dbReference type="Proteomes" id="UP000446786"/>
    </source>
</evidence>
<dbReference type="EMBL" id="WTYE01000001">
    <property type="protein sequence ID" value="MXP32208.1"/>
    <property type="molecule type" value="Genomic_DNA"/>
</dbReference>
<dbReference type="GO" id="GO:0008270">
    <property type="term" value="F:zinc ion binding"/>
    <property type="evidence" value="ECO:0007669"/>
    <property type="project" value="InterPro"/>
</dbReference>
<evidence type="ECO:0000256" key="2">
    <source>
        <dbReference type="ARBA" id="ARBA00022723"/>
    </source>
</evidence>